<dbReference type="GeneID" id="61529031"/>
<dbReference type="GO" id="GO:0071973">
    <property type="term" value="P:bacterial-type flagellum-dependent cell motility"/>
    <property type="evidence" value="ECO:0007669"/>
    <property type="project" value="TreeGrafter"/>
</dbReference>
<evidence type="ECO:0000256" key="3">
    <source>
        <dbReference type="ARBA" id="ARBA00023054"/>
    </source>
</evidence>
<comment type="function">
    <text evidence="5">Required for morphogenesis and for the elongation of the flagellar filament by facilitating polymerization of the flagellin monomers at the tip of growing filament. Forms a capping structure, which prevents flagellin subunits (transported through the central channel of the flagellum) from leaking out without polymerization at the distal end.</text>
</comment>
<dbReference type="Pfam" id="PF07195">
    <property type="entry name" value="FliD_C"/>
    <property type="match status" value="1"/>
</dbReference>
<dbReference type="RefSeq" id="WP_064808114.1">
    <property type="nucleotide sequence ID" value="NZ_CP016023.1"/>
</dbReference>
<feature type="domain" description="Flagellar hook-associated protein 2 C-terminal" evidence="7">
    <location>
        <begin position="256"/>
        <end position="661"/>
    </location>
</feature>
<comment type="similarity">
    <text evidence="1 5">Belongs to the FliD family.</text>
</comment>
<comment type="subunit">
    <text evidence="2 5">Homopentamer.</text>
</comment>
<dbReference type="OrthoDB" id="9810816at2"/>
<reference evidence="9" key="1">
    <citation type="submission" date="2016-06" db="EMBL/GenBank/DDBJ databases">
        <authorList>
            <person name="Xu Y."/>
            <person name="Nagy A."/>
            <person name="Yan X."/>
            <person name="Kim S.W."/>
            <person name="Haley B."/>
            <person name="Liu N.T."/>
            <person name="Nou X."/>
        </authorList>
    </citation>
    <scope>NUCLEOTIDE SEQUENCE [LARGE SCALE GENOMIC DNA]</scope>
    <source>
        <strain evidence="9">ATCC 49129</strain>
    </source>
</reference>
<dbReference type="GO" id="GO:0005576">
    <property type="term" value="C:extracellular region"/>
    <property type="evidence" value="ECO:0007669"/>
    <property type="project" value="UniProtKB-SubCell"/>
</dbReference>
<feature type="domain" description="Flagellar hook-associated protein 2 N-terminal" evidence="6">
    <location>
        <begin position="25"/>
        <end position="120"/>
    </location>
</feature>
<dbReference type="GO" id="GO:0009421">
    <property type="term" value="C:bacterial-type flagellum filament cap"/>
    <property type="evidence" value="ECO:0007669"/>
    <property type="project" value="InterPro"/>
</dbReference>
<evidence type="ECO:0000259" key="6">
    <source>
        <dbReference type="Pfam" id="PF02465"/>
    </source>
</evidence>
<keyword evidence="3" id="KW-0175">Coiled coil</keyword>
<evidence type="ECO:0000256" key="4">
    <source>
        <dbReference type="ARBA" id="ARBA00023143"/>
    </source>
</evidence>
<dbReference type="AlphaFoldDB" id="A0A192A524"/>
<evidence type="ECO:0000259" key="7">
    <source>
        <dbReference type="Pfam" id="PF07195"/>
    </source>
</evidence>
<proteinExistence type="inferred from homology"/>
<dbReference type="GO" id="GO:0007155">
    <property type="term" value="P:cell adhesion"/>
    <property type="evidence" value="ECO:0007669"/>
    <property type="project" value="InterPro"/>
</dbReference>
<dbReference type="Proteomes" id="UP000078572">
    <property type="component" value="Chromosome 2"/>
</dbReference>
<keyword evidence="8" id="KW-0966">Cell projection</keyword>
<organism evidence="8 9">
    <name type="scientific">Ralstonia insidiosa</name>
    <dbReference type="NCBI Taxonomy" id="190721"/>
    <lineage>
        <taxon>Bacteria</taxon>
        <taxon>Pseudomonadati</taxon>
        <taxon>Pseudomonadota</taxon>
        <taxon>Betaproteobacteria</taxon>
        <taxon>Burkholderiales</taxon>
        <taxon>Burkholderiaceae</taxon>
        <taxon>Ralstonia</taxon>
    </lineage>
</organism>
<name>A0A192A524_9RALS</name>
<dbReference type="PANTHER" id="PTHR30288:SF0">
    <property type="entry name" value="FLAGELLAR HOOK-ASSOCIATED PROTEIN 2"/>
    <property type="match status" value="1"/>
</dbReference>
<dbReference type="InterPro" id="IPR003481">
    <property type="entry name" value="FliD_N"/>
</dbReference>
<protein>
    <recommendedName>
        <fullName evidence="5">Flagellar hook-associated protein 2</fullName>
        <shortName evidence="5">HAP2</shortName>
    </recommendedName>
    <alternativeName>
        <fullName evidence="5">Flagellar cap protein</fullName>
    </alternativeName>
</protein>
<keyword evidence="8" id="KW-0969">Cilium</keyword>
<evidence type="ECO:0000256" key="1">
    <source>
        <dbReference type="ARBA" id="ARBA00009764"/>
    </source>
</evidence>
<dbReference type="EMBL" id="CP016023">
    <property type="protein sequence ID" value="ANJ75484.1"/>
    <property type="molecule type" value="Genomic_DNA"/>
</dbReference>
<gene>
    <name evidence="8" type="ORF">A9Y76_23600</name>
</gene>
<keyword evidence="4 5" id="KW-0975">Bacterial flagellum</keyword>
<keyword evidence="5" id="KW-0964">Secreted</keyword>
<evidence type="ECO:0000313" key="9">
    <source>
        <dbReference type="Proteomes" id="UP000078572"/>
    </source>
</evidence>
<evidence type="ECO:0000256" key="2">
    <source>
        <dbReference type="ARBA" id="ARBA00011255"/>
    </source>
</evidence>
<dbReference type="InterPro" id="IPR040026">
    <property type="entry name" value="FliD"/>
</dbReference>
<comment type="subcellular location">
    <subcellularLocation>
        <location evidence="5">Secreted</location>
    </subcellularLocation>
    <subcellularLocation>
        <location evidence="5">Bacterial flagellum</location>
    </subcellularLocation>
</comment>
<dbReference type="STRING" id="190721.ACS15_5116"/>
<keyword evidence="9" id="KW-1185">Reference proteome</keyword>
<keyword evidence="8" id="KW-0282">Flagellum</keyword>
<sequence length="681" mass="67588">MATTTTSSTTSNYVPPISIPGIGTSIDVNSLVTSLMSVESQPLTQLQTQQSSYQTQLSAVGTLKSSLSTFQTALSNLTSLSNYSAMKASGYDASVLSASVSGSAPASSYAVNVTQLAQSQVLAAQGQTSTTAAIGSGSSTTISFSFGSVSGGSLSNGKYTGATFTQNGSLPGGSITINSSSNTLAGIRDAINSANLGVSASIVDDGSGNPYRLVLTSTAGGSNSEMKISVSGDSTLQSLLSQDPAGTQNLNEVTTGQNALATVNGIAVQSPTNTLSNVVDGTSFTLAKTGSTTVTVANDPTATTTAVTNFVNGYNALRTQLNTLTNIDTSNKANNGPLAGDVSTKTLINQITDVLGQAVGNGNYQSLGSVGVTMNSDGTLAINNSTLSAAIAASPSQVAGLFAGTGTATDSLVNVPTFSSTTQSGSYAVSVSQLAKQGSITGSAAANTTITAGSNDTLAFNISGIAVNVTIPAGSYSAAGLAAQVQSQINASSSLQNAKITASVSANAGGVLSIADSQFGSISSVSVSGNGAASLLGGSPTAVVGQDVQGTINGVAATGSGQNLYGATGTAVDGLTVQVTGGALGNRGTVTVQRGYAAQLNTVMTNLLSTNGMVQNETDSINSSLTSLASQISNMQLQLSNKQALYYTQFNALSAAVASMTNTSTYLTTQLAAIANQTKSN</sequence>
<dbReference type="PANTHER" id="PTHR30288">
    <property type="entry name" value="FLAGELLAR CAP/ASSEMBLY PROTEIN FLID"/>
    <property type="match status" value="1"/>
</dbReference>
<dbReference type="InterPro" id="IPR010809">
    <property type="entry name" value="FliD_C"/>
</dbReference>
<dbReference type="Pfam" id="PF02465">
    <property type="entry name" value="FliD_N"/>
    <property type="match status" value="1"/>
</dbReference>
<evidence type="ECO:0000256" key="5">
    <source>
        <dbReference type="RuleBase" id="RU362066"/>
    </source>
</evidence>
<dbReference type="GO" id="GO:0009424">
    <property type="term" value="C:bacterial-type flagellum hook"/>
    <property type="evidence" value="ECO:0007669"/>
    <property type="project" value="UniProtKB-UniRule"/>
</dbReference>
<accession>A0A192A524</accession>
<evidence type="ECO:0000313" key="8">
    <source>
        <dbReference type="EMBL" id="ANJ75484.1"/>
    </source>
</evidence>